<dbReference type="GeneID" id="36515698"/>
<keyword evidence="7 20" id="KW-0547">Nucleotide-binding</keyword>
<evidence type="ECO:0000313" key="25">
    <source>
        <dbReference type="EMBL" id="PRT54330.1"/>
    </source>
</evidence>
<keyword evidence="4 20" id="KW-0235">DNA replication</keyword>
<feature type="domain" description="DNA2/NAM7 helicase helicase" evidence="23">
    <location>
        <begin position="843"/>
        <end position="910"/>
    </location>
</feature>
<dbReference type="GO" id="GO:0005524">
    <property type="term" value="F:ATP binding"/>
    <property type="evidence" value="ECO:0007669"/>
    <property type="project" value="UniProtKB-UniRule"/>
</dbReference>
<evidence type="ECO:0000256" key="12">
    <source>
        <dbReference type="ARBA" id="ARBA00022840"/>
    </source>
</evidence>
<evidence type="ECO:0000259" key="22">
    <source>
        <dbReference type="Pfam" id="PF08696"/>
    </source>
</evidence>
<evidence type="ECO:0000256" key="21">
    <source>
        <dbReference type="SAM" id="MobiDB-lite"/>
    </source>
</evidence>
<comment type="subcellular location">
    <subcellularLocation>
        <location evidence="20">Nucleus</location>
    </subcellularLocation>
    <subcellularLocation>
        <location evidence="20">Chromosome</location>
    </subcellularLocation>
</comment>
<dbReference type="AlphaFoldDB" id="A0A2T0FH74"/>
<evidence type="ECO:0000256" key="1">
    <source>
        <dbReference type="ARBA" id="ARBA00001966"/>
    </source>
</evidence>
<evidence type="ECO:0000256" key="17">
    <source>
        <dbReference type="ARBA" id="ARBA00023242"/>
    </source>
</evidence>
<feature type="region of interest" description="Disordered" evidence="21">
    <location>
        <begin position="1"/>
        <end position="73"/>
    </location>
</feature>
<keyword evidence="18 20" id="KW-0511">Multifunctional enzyme</keyword>
<dbReference type="InterPro" id="IPR014808">
    <property type="entry name" value="DNA_replication_fac_Dna2_N"/>
</dbReference>
<dbReference type="PANTHER" id="PTHR10887">
    <property type="entry name" value="DNA2/NAM7 HELICASE FAMILY"/>
    <property type="match status" value="1"/>
</dbReference>
<dbReference type="Gene3D" id="3.40.50.300">
    <property type="entry name" value="P-loop containing nucleotide triphosphate hydrolases"/>
    <property type="match status" value="2"/>
</dbReference>
<dbReference type="CDD" id="cd18808">
    <property type="entry name" value="SF1_C_Upf1"/>
    <property type="match status" value="1"/>
</dbReference>
<dbReference type="GO" id="GO:0017108">
    <property type="term" value="F:5'-flap endonuclease activity"/>
    <property type="evidence" value="ECO:0007669"/>
    <property type="project" value="UniProtKB-UniRule"/>
</dbReference>
<evidence type="ECO:0000256" key="9">
    <source>
        <dbReference type="ARBA" id="ARBA00022763"/>
    </source>
</evidence>
<dbReference type="GO" id="GO:0016887">
    <property type="term" value="F:ATP hydrolysis activity"/>
    <property type="evidence" value="ECO:0007669"/>
    <property type="project" value="RHEA"/>
</dbReference>
<keyword evidence="10 20" id="KW-0378">Hydrolase</keyword>
<proteinExistence type="inferred from homology"/>
<evidence type="ECO:0000256" key="4">
    <source>
        <dbReference type="ARBA" id="ARBA00022705"/>
    </source>
</evidence>
<keyword evidence="16 20" id="KW-0234">DNA repair</keyword>
<dbReference type="InterPro" id="IPR047187">
    <property type="entry name" value="SF1_C_Upf1"/>
</dbReference>
<keyword evidence="11 20" id="KW-0347">Helicase</keyword>
<gene>
    <name evidence="25" type="ORF">B9G98_01950</name>
</gene>
<keyword evidence="6 20" id="KW-0479">Metal-binding</keyword>
<evidence type="ECO:0000313" key="26">
    <source>
        <dbReference type="Proteomes" id="UP000238350"/>
    </source>
</evidence>
<dbReference type="Proteomes" id="UP000238350">
    <property type="component" value="Unassembled WGS sequence"/>
</dbReference>
<evidence type="ECO:0000256" key="6">
    <source>
        <dbReference type="ARBA" id="ARBA00022723"/>
    </source>
</evidence>
<dbReference type="Pfam" id="PF13086">
    <property type="entry name" value="AAA_11"/>
    <property type="match status" value="2"/>
</dbReference>
<evidence type="ECO:0000256" key="16">
    <source>
        <dbReference type="ARBA" id="ARBA00023204"/>
    </source>
</evidence>
<dbReference type="GO" id="GO:0017116">
    <property type="term" value="F:single-stranded DNA helicase activity"/>
    <property type="evidence" value="ECO:0007669"/>
    <property type="project" value="UniProtKB-UniRule"/>
</dbReference>
<dbReference type="GO" id="GO:0005737">
    <property type="term" value="C:cytoplasm"/>
    <property type="evidence" value="ECO:0007669"/>
    <property type="project" value="TreeGrafter"/>
</dbReference>
<dbReference type="InterPro" id="IPR041677">
    <property type="entry name" value="DNA2/NAM7_AAA_11"/>
</dbReference>
<evidence type="ECO:0000256" key="19">
    <source>
        <dbReference type="ARBA" id="ARBA00047995"/>
    </source>
</evidence>
<evidence type="ECO:0000256" key="18">
    <source>
        <dbReference type="ARBA" id="ARBA00023268"/>
    </source>
</evidence>
<dbReference type="EC" id="3.6.4.12" evidence="20"/>
<dbReference type="Pfam" id="PF13087">
    <property type="entry name" value="AAA_12"/>
    <property type="match status" value="1"/>
</dbReference>
<feature type="domain" description="DNA2/NAM7 helicase-like C-terminal" evidence="24">
    <location>
        <begin position="919"/>
        <end position="1120"/>
    </location>
</feature>
<dbReference type="GO" id="GO:0000014">
    <property type="term" value="F:single-stranded DNA endodeoxyribonuclease activity"/>
    <property type="evidence" value="ECO:0007669"/>
    <property type="project" value="UniProtKB-ARBA"/>
</dbReference>
<keyword evidence="8" id="KW-0255">Endonuclease</keyword>
<keyword evidence="13 20" id="KW-0408">Iron</keyword>
<evidence type="ECO:0000256" key="5">
    <source>
        <dbReference type="ARBA" id="ARBA00022722"/>
    </source>
</evidence>
<dbReference type="InterPro" id="IPR041679">
    <property type="entry name" value="DNA2/NAM7-like_C"/>
</dbReference>
<evidence type="ECO:0000256" key="20">
    <source>
        <dbReference type="RuleBase" id="RU367041"/>
    </source>
</evidence>
<evidence type="ECO:0000256" key="15">
    <source>
        <dbReference type="ARBA" id="ARBA00023125"/>
    </source>
</evidence>
<dbReference type="InterPro" id="IPR045055">
    <property type="entry name" value="DNA2/NAM7-like"/>
</dbReference>
<sequence length="1145" mass="128578">MDPKAAIVNWESSSPPRPKPMALDVSCDQTPLRGSGPKYAPSSENSNANDPVDDLLGKYQINPLRSSPPPTWPIPLAKPAQKFFSESSSSNPLTAAAMRLYSPGYLKRPRSIGPLTPLKPRKTVSAKFVLDDDDDDSNFSFLGKENIPPLSDDDDLDFGALLAQKAPTPPEDSVKYPNLPEPVLAYKESPLEIHPTPSQCHRFVVEVVGIEADHTVLVCKGLKGTVTIEVRDTWRQIQFETNDVVHILGDINGSENIVVSHATQLILVLNPDTLLACTAVAESFNCERQIVLRNRLRTPSDSNVAMIYGVIIHELIQVCLLENSFSIPFMEEKLENDIIDRFVEDLMVLELEPKFALEEIKERLPQIVKWAATALCPGRPLFKAPIHRSSKELTVKISRTLVIEEEIWSPRYGLKGKIDAVVAASTGGPEFTSALEIKTGSMSGFSSSAHRAQVMLYSLLLKERYEKILPWMLLYYAQEAAMIAVRPMIDEIRGLILRRNMLVRHINRPARLPWHTSSSFDCKYCVRKDDCTVFTAANAEHKAEDNPGIKIAENLMEQATKWSSNQLAFFRHWDRLLVYEDIETNRLTRDIWCMDAETREATGKCLANIQISLRSYKKESIKSTYVYIGTRSVPLPDIDQTGFNYFSPIVVSSSKNVAEATGSIYKLNSEEVEFVANHELDQSETYRLDLEDHQHFLSVSKYNLLRMFVERPRLLELVVDLKAPIFDTSVKVPISPGLNDDQTGALRKVMQTKDYTLILGMPGTGKTTTIVSIVQALLAQGKSVFISANTHSAVDNIVLKLMNLNIDLLRVGYATRVNPQVQRFMAAREAKLDPNLEPSARLEQLYLNVPVVAATCLTINSWLFSRRHFDYCIIDEASQITLPTCLGPLRHADRFVLVGDHFQLQPIVHSAVARQNGLGESLFKRLCDAHPSAVVNLSHQYRMNGDIMNLSSTLIYNGMLKCGSEAVKNARLSLPKQIHFSPNWIKPVLDSNNSVVFLNTDEVGAPEEERTDGVANPKESKIILDIITYFVDHGGIQQSDIGVISVYRAQLRLIKERLSKYKELDVLTADQAQGRDKNCIVISLVRSNNDKRVGDLLRDWRRINVCFTRAKSKLVIVGSRRTLTYAPTLEKFLKIIETNGWMWNA</sequence>
<dbReference type="GO" id="GO:0033567">
    <property type="term" value="P:DNA replication, Okazaki fragment processing"/>
    <property type="evidence" value="ECO:0007669"/>
    <property type="project" value="UniProtKB-UniRule"/>
</dbReference>
<dbReference type="GO" id="GO:0003677">
    <property type="term" value="F:DNA binding"/>
    <property type="evidence" value="ECO:0007669"/>
    <property type="project" value="UniProtKB-UniRule"/>
</dbReference>
<protein>
    <recommendedName>
        <fullName evidence="20">DNA replication ATP-dependent helicase/nuclease</fullName>
        <ecNumber evidence="20">3.1.-.-</ecNumber>
        <ecNumber evidence="20">3.6.4.12</ecNumber>
    </recommendedName>
</protein>
<dbReference type="GO" id="GO:0035861">
    <property type="term" value="C:site of double-strand break"/>
    <property type="evidence" value="ECO:0007669"/>
    <property type="project" value="UniProtKB-ARBA"/>
</dbReference>
<evidence type="ECO:0000259" key="24">
    <source>
        <dbReference type="Pfam" id="PF13087"/>
    </source>
</evidence>
<keyword evidence="26" id="KW-1185">Reference proteome</keyword>
<feature type="domain" description="DNA replication factor Dna2 N-terminal" evidence="22">
    <location>
        <begin position="225"/>
        <end position="423"/>
    </location>
</feature>
<keyword evidence="9 20" id="KW-0227">DNA damage</keyword>
<evidence type="ECO:0000256" key="13">
    <source>
        <dbReference type="ARBA" id="ARBA00023004"/>
    </source>
</evidence>
<name>A0A2T0FH74_9ASCO</name>
<dbReference type="SUPFAM" id="SSF52540">
    <property type="entry name" value="P-loop containing nucleoside triphosphate hydrolases"/>
    <property type="match status" value="1"/>
</dbReference>
<dbReference type="EMBL" id="NDIQ01000021">
    <property type="protein sequence ID" value="PRT54330.1"/>
    <property type="molecule type" value="Genomic_DNA"/>
</dbReference>
<keyword evidence="14 20" id="KW-0411">Iron-sulfur</keyword>
<dbReference type="GO" id="GO:0071932">
    <property type="term" value="P:replication fork reversal"/>
    <property type="evidence" value="ECO:0007669"/>
    <property type="project" value="TreeGrafter"/>
</dbReference>
<keyword evidence="3 20" id="KW-0004">4Fe-4S</keyword>
<evidence type="ECO:0000256" key="7">
    <source>
        <dbReference type="ARBA" id="ARBA00022741"/>
    </source>
</evidence>
<dbReference type="STRING" id="45607.A0A2T0FH74"/>
<comment type="caution">
    <text evidence="25">The sequence shown here is derived from an EMBL/GenBank/DDBJ whole genome shotgun (WGS) entry which is preliminary data.</text>
</comment>
<dbReference type="EC" id="3.1.-.-" evidence="20"/>
<keyword evidence="17 20" id="KW-0539">Nucleus</keyword>
<feature type="domain" description="DNA2/NAM7 helicase helicase" evidence="23">
    <location>
        <begin position="738"/>
        <end position="829"/>
    </location>
</feature>
<dbReference type="OrthoDB" id="6513042at2759"/>
<dbReference type="Pfam" id="PF08696">
    <property type="entry name" value="Dna2"/>
    <property type="match status" value="1"/>
</dbReference>
<keyword evidence="15 20" id="KW-0238">DNA-binding</keyword>
<dbReference type="FunFam" id="3.40.50.300:FF:000789">
    <property type="entry name" value="DNA replication ATP-dependent helicase/nuclease DNA2"/>
    <property type="match status" value="1"/>
</dbReference>
<dbReference type="FunFam" id="3.40.50.300:FF:000721">
    <property type="entry name" value="DNA replication ATP-dependent helicase/nuclease DNA2"/>
    <property type="match status" value="1"/>
</dbReference>
<comment type="cofactor">
    <cofactor evidence="1">
        <name>[4Fe-4S] cluster</name>
        <dbReference type="ChEBI" id="CHEBI:49883"/>
    </cofactor>
</comment>
<dbReference type="PANTHER" id="PTHR10887:SF433">
    <property type="entry name" value="DNA REPLICATION ATP-DEPENDENT HELICASE_NUCLEASE DNA2"/>
    <property type="match status" value="1"/>
</dbReference>
<dbReference type="InterPro" id="IPR011604">
    <property type="entry name" value="PDDEXK-like_dom_sf"/>
</dbReference>
<evidence type="ECO:0000256" key="3">
    <source>
        <dbReference type="ARBA" id="ARBA00022485"/>
    </source>
</evidence>
<dbReference type="CDD" id="cd18041">
    <property type="entry name" value="DEXXQc_DNA2"/>
    <property type="match status" value="1"/>
</dbReference>
<evidence type="ECO:0000256" key="10">
    <source>
        <dbReference type="ARBA" id="ARBA00022801"/>
    </source>
</evidence>
<keyword evidence="12 20" id="KW-0067">ATP-binding</keyword>
<dbReference type="RefSeq" id="XP_024664275.1">
    <property type="nucleotide sequence ID" value="XM_024808507.1"/>
</dbReference>
<reference evidence="25 26" key="1">
    <citation type="submission" date="2017-04" db="EMBL/GenBank/DDBJ databases">
        <title>Genome sequencing of [Candida] sorbophila.</title>
        <authorList>
            <person name="Ahn J.O."/>
        </authorList>
    </citation>
    <scope>NUCLEOTIDE SEQUENCE [LARGE SCALE GENOMIC DNA]</scope>
    <source>
        <strain evidence="25 26">DS02</strain>
    </source>
</reference>
<evidence type="ECO:0000256" key="8">
    <source>
        <dbReference type="ARBA" id="ARBA00022759"/>
    </source>
</evidence>
<dbReference type="GO" id="GO:0006302">
    <property type="term" value="P:double-strand break repair"/>
    <property type="evidence" value="ECO:0007669"/>
    <property type="project" value="UniProtKB-ARBA"/>
</dbReference>
<dbReference type="Gene3D" id="3.90.320.10">
    <property type="match status" value="1"/>
</dbReference>
<comment type="catalytic activity">
    <reaction evidence="19 20">
        <text>ATP + H2O = ADP + phosphate + H(+)</text>
        <dbReference type="Rhea" id="RHEA:13065"/>
        <dbReference type="ChEBI" id="CHEBI:15377"/>
        <dbReference type="ChEBI" id="CHEBI:15378"/>
        <dbReference type="ChEBI" id="CHEBI:30616"/>
        <dbReference type="ChEBI" id="CHEBI:43474"/>
        <dbReference type="ChEBI" id="CHEBI:456216"/>
        <dbReference type="EC" id="3.6.4.12"/>
    </reaction>
</comment>
<evidence type="ECO:0000256" key="2">
    <source>
        <dbReference type="ARBA" id="ARBA00007913"/>
    </source>
</evidence>
<dbReference type="InterPro" id="IPR026851">
    <property type="entry name" value="Dna2/JHS1_DEXXQ-box"/>
</dbReference>
<dbReference type="GO" id="GO:0005634">
    <property type="term" value="C:nucleus"/>
    <property type="evidence" value="ECO:0007669"/>
    <property type="project" value="UniProtKB-SubCell"/>
</dbReference>
<evidence type="ECO:0000256" key="14">
    <source>
        <dbReference type="ARBA" id="ARBA00023014"/>
    </source>
</evidence>
<dbReference type="GO" id="GO:0051539">
    <property type="term" value="F:4 iron, 4 sulfur cluster binding"/>
    <property type="evidence" value="ECO:0007669"/>
    <property type="project" value="UniProtKB-UniRule"/>
</dbReference>
<evidence type="ECO:0000259" key="23">
    <source>
        <dbReference type="Pfam" id="PF13086"/>
    </source>
</evidence>
<evidence type="ECO:0000256" key="11">
    <source>
        <dbReference type="ARBA" id="ARBA00022806"/>
    </source>
</evidence>
<dbReference type="GO" id="GO:0046872">
    <property type="term" value="F:metal ion binding"/>
    <property type="evidence" value="ECO:0007669"/>
    <property type="project" value="UniProtKB-UniRule"/>
</dbReference>
<keyword evidence="5 20" id="KW-0540">Nuclease</keyword>
<dbReference type="InterPro" id="IPR027417">
    <property type="entry name" value="P-loop_NTPase"/>
</dbReference>
<comment type="similarity">
    <text evidence="2 20">Belongs to the DNA2/NAM7 helicase family.</text>
</comment>
<keyword evidence="20" id="KW-0158">Chromosome</keyword>
<accession>A0A2T0FH74</accession>
<organism evidence="25 26">
    <name type="scientific">Wickerhamiella sorbophila</name>
    <dbReference type="NCBI Taxonomy" id="45607"/>
    <lineage>
        <taxon>Eukaryota</taxon>
        <taxon>Fungi</taxon>
        <taxon>Dikarya</taxon>
        <taxon>Ascomycota</taxon>
        <taxon>Saccharomycotina</taxon>
        <taxon>Dipodascomycetes</taxon>
        <taxon>Dipodascales</taxon>
        <taxon>Trichomonascaceae</taxon>
        <taxon>Wickerhamiella</taxon>
    </lineage>
</organism>
<comment type="function">
    <text evidence="20">Key enzyme involved in DNA replication and DNA repair. Involved in Okazaki fragments processing by cleaving long flaps that escape FEN1: flaps that are longer than 27 nucleotides are coated by replication protein A complex (RPA), leading to recruit DNA2 which cleaves the flap until it is too short to bind RPA and becomes a substrate for FEN1. Also involved in 5'-end resection of DNA during double-strand break (DSB) repair by mediating the cleavage of 5'-ssDNA.</text>
</comment>